<evidence type="ECO:0000256" key="3">
    <source>
        <dbReference type="ARBA" id="ARBA00023134"/>
    </source>
</evidence>
<name>A0A6F9DLL9_9ASCI</name>
<dbReference type="SUPFAM" id="SSF52540">
    <property type="entry name" value="P-loop containing nucleoside triphosphate hydrolases"/>
    <property type="match status" value="1"/>
</dbReference>
<dbReference type="Gene3D" id="3.40.50.300">
    <property type="entry name" value="P-loop containing nucleotide triphosphate hydrolases"/>
    <property type="match status" value="1"/>
</dbReference>
<dbReference type="GO" id="GO:0032794">
    <property type="term" value="F:GTPase activating protein binding"/>
    <property type="evidence" value="ECO:0007669"/>
    <property type="project" value="TreeGrafter"/>
</dbReference>
<dbReference type="PANTHER" id="PTHR46152">
    <property type="entry name" value="NF-KAPPA-B INHIBITOR-INTERACTING RAS-LIKE PROTEIN"/>
    <property type="match status" value="1"/>
</dbReference>
<accession>A0A6F9DLL9</accession>
<dbReference type="GO" id="GO:0032484">
    <property type="term" value="P:Ral protein signal transduction"/>
    <property type="evidence" value="ECO:0007669"/>
    <property type="project" value="TreeGrafter"/>
</dbReference>
<keyword evidence="3" id="KW-0342">GTP-binding</keyword>
<dbReference type="PROSITE" id="PS51419">
    <property type="entry name" value="RAB"/>
    <property type="match status" value="1"/>
</dbReference>
<gene>
    <name evidence="4" type="primary">Nkiras2-002</name>
</gene>
<dbReference type="PROSITE" id="PS51421">
    <property type="entry name" value="RAS"/>
    <property type="match status" value="1"/>
</dbReference>
<dbReference type="InterPro" id="IPR042227">
    <property type="entry name" value="KBRS"/>
</dbReference>
<organism evidence="4">
    <name type="scientific">Phallusia mammillata</name>
    <dbReference type="NCBI Taxonomy" id="59560"/>
    <lineage>
        <taxon>Eukaryota</taxon>
        <taxon>Metazoa</taxon>
        <taxon>Chordata</taxon>
        <taxon>Tunicata</taxon>
        <taxon>Ascidiacea</taxon>
        <taxon>Phlebobranchia</taxon>
        <taxon>Ascidiidae</taxon>
        <taxon>Phallusia</taxon>
    </lineage>
</organism>
<evidence type="ECO:0000256" key="1">
    <source>
        <dbReference type="ARBA" id="ARBA00008094"/>
    </source>
</evidence>
<dbReference type="SMART" id="SM00173">
    <property type="entry name" value="RAS"/>
    <property type="match status" value="1"/>
</dbReference>
<keyword evidence="2" id="KW-0547">Nucleotide-binding</keyword>
<dbReference type="SMART" id="SM00175">
    <property type="entry name" value="RAB"/>
    <property type="match status" value="1"/>
</dbReference>
<dbReference type="AlphaFoldDB" id="A0A6F9DLL9"/>
<evidence type="ECO:0000313" key="4">
    <source>
        <dbReference type="EMBL" id="CAB3264342.1"/>
    </source>
</evidence>
<dbReference type="Pfam" id="PF00071">
    <property type="entry name" value="Ras"/>
    <property type="match status" value="1"/>
</dbReference>
<dbReference type="InterPro" id="IPR027417">
    <property type="entry name" value="P-loop_NTPase"/>
</dbReference>
<dbReference type="InterPro" id="IPR005225">
    <property type="entry name" value="Small_GTP-bd"/>
</dbReference>
<reference evidence="4" key="1">
    <citation type="submission" date="2020-04" db="EMBL/GenBank/DDBJ databases">
        <authorList>
            <person name="Neveu A P."/>
        </authorList>
    </citation>
    <scope>NUCLEOTIDE SEQUENCE</scope>
    <source>
        <tissue evidence="4">Whole embryo</tissue>
    </source>
</reference>
<dbReference type="PANTHER" id="PTHR46152:SF3">
    <property type="entry name" value="NF-KAPPA-B INHIBITOR-INTERACTING RAS-LIKE PROTEIN"/>
    <property type="match status" value="1"/>
</dbReference>
<dbReference type="GO" id="GO:0005525">
    <property type="term" value="F:GTP binding"/>
    <property type="evidence" value="ECO:0007669"/>
    <property type="project" value="UniProtKB-KW"/>
</dbReference>
<protein>
    <submittedName>
        <fullName evidence="4">NF-kappa-B inhibitor-interacting Ras-like protein 2</fullName>
    </submittedName>
</protein>
<dbReference type="GO" id="GO:0003924">
    <property type="term" value="F:GTPase activity"/>
    <property type="evidence" value="ECO:0007669"/>
    <property type="project" value="InterPro"/>
</dbReference>
<dbReference type="PRINTS" id="PR00449">
    <property type="entry name" value="RASTRNSFRMNG"/>
</dbReference>
<dbReference type="NCBIfam" id="TIGR00231">
    <property type="entry name" value="small_GTP"/>
    <property type="match status" value="1"/>
</dbReference>
<evidence type="ECO:0000256" key="2">
    <source>
        <dbReference type="ARBA" id="ARBA00022741"/>
    </source>
</evidence>
<dbReference type="EMBL" id="LR788480">
    <property type="protein sequence ID" value="CAB3264342.1"/>
    <property type="molecule type" value="mRNA"/>
</dbReference>
<sequence>MGKITRLVVCGASKTGKTSILEHLIYGEHACSVQYKTIEDTYLAQIDTDRGVKETVKIQDTGGADWMNATTFPRHYFHFGDGFVLVYNVTDKDSFKCVEVIKKEIEKAREKKDISIVVIGNKCDLEGEKVVDTNFAQNWATKEKVKLFETCISKHKQLAEPFIHLCSKMTQPPVKSTLLGSRRMKQQSID</sequence>
<comment type="similarity">
    <text evidence="1">Belongs to the small GTPase superfamily. Ras family. KappaB-Ras subfamily.</text>
</comment>
<dbReference type="InterPro" id="IPR001806">
    <property type="entry name" value="Small_GTPase"/>
</dbReference>
<proteinExistence type="evidence at transcript level"/>
<dbReference type="GO" id="GO:0043124">
    <property type="term" value="P:negative regulation of canonical NF-kappaB signal transduction"/>
    <property type="evidence" value="ECO:0007669"/>
    <property type="project" value="InterPro"/>
</dbReference>